<dbReference type="STRING" id="644352.J3NPX6"/>
<feature type="region of interest" description="Disordered" evidence="4">
    <location>
        <begin position="85"/>
        <end position="117"/>
    </location>
</feature>
<evidence type="ECO:0000313" key="8">
    <source>
        <dbReference type="Proteomes" id="UP000006039"/>
    </source>
</evidence>
<dbReference type="eggNOG" id="ENOG502SIT3">
    <property type="taxonomic scope" value="Eukaryota"/>
</dbReference>
<feature type="compositionally biased region" description="Low complexity" evidence="4">
    <location>
        <begin position="905"/>
        <end position="919"/>
    </location>
</feature>
<dbReference type="EMBL" id="GL385396">
    <property type="protein sequence ID" value="EJT78232.1"/>
    <property type="molecule type" value="Genomic_DNA"/>
</dbReference>
<keyword evidence="3" id="KW-0539">Nucleus</keyword>
<dbReference type="OrthoDB" id="3989227at2759"/>
<reference evidence="6" key="3">
    <citation type="submission" date="2010-09" db="EMBL/GenBank/DDBJ databases">
        <title>Annotation of Gaeumannomyces graminis var. tritici R3-111a-1.</title>
        <authorList>
            <consortium name="The Broad Institute Genome Sequencing Platform"/>
            <person name="Ma L.-J."/>
            <person name="Dead R."/>
            <person name="Young S.K."/>
            <person name="Zeng Q."/>
            <person name="Gargeya S."/>
            <person name="Fitzgerald M."/>
            <person name="Haas B."/>
            <person name="Abouelleil A."/>
            <person name="Alvarado L."/>
            <person name="Arachchi H.M."/>
            <person name="Berlin A."/>
            <person name="Brown A."/>
            <person name="Chapman S.B."/>
            <person name="Chen Z."/>
            <person name="Dunbar C."/>
            <person name="Freedman E."/>
            <person name="Gearin G."/>
            <person name="Gellesch M."/>
            <person name="Goldberg J."/>
            <person name="Griggs A."/>
            <person name="Gujja S."/>
            <person name="Heiman D."/>
            <person name="Howarth C."/>
            <person name="Larson L."/>
            <person name="Lui A."/>
            <person name="MacDonald P.J.P."/>
            <person name="Mehta T."/>
            <person name="Montmayeur A."/>
            <person name="Murphy C."/>
            <person name="Neiman D."/>
            <person name="Pearson M."/>
            <person name="Priest M."/>
            <person name="Roberts A."/>
            <person name="Saif S."/>
            <person name="Shea T."/>
            <person name="Shenoy N."/>
            <person name="Sisk P."/>
            <person name="Stolte C."/>
            <person name="Sykes S."/>
            <person name="Yandava C."/>
            <person name="Wortman J."/>
            <person name="Nusbaum C."/>
            <person name="Birren B."/>
        </authorList>
    </citation>
    <scope>NUCLEOTIDE SEQUENCE</scope>
    <source>
        <strain evidence="6">R3-111a-1</strain>
    </source>
</reference>
<dbReference type="Pfam" id="PF04082">
    <property type="entry name" value="Fungal_trans"/>
    <property type="match status" value="1"/>
</dbReference>
<reference evidence="6" key="2">
    <citation type="submission" date="2010-07" db="EMBL/GenBank/DDBJ databases">
        <authorList>
            <consortium name="The Broad Institute Genome Sequencing Platform"/>
            <consortium name="Broad Institute Genome Sequencing Center for Infectious Disease"/>
            <person name="Ma L.-J."/>
            <person name="Dead R."/>
            <person name="Young S."/>
            <person name="Zeng Q."/>
            <person name="Koehrsen M."/>
            <person name="Alvarado L."/>
            <person name="Berlin A."/>
            <person name="Chapman S.B."/>
            <person name="Chen Z."/>
            <person name="Freedman E."/>
            <person name="Gellesch M."/>
            <person name="Goldberg J."/>
            <person name="Griggs A."/>
            <person name="Gujja S."/>
            <person name="Heilman E.R."/>
            <person name="Heiman D."/>
            <person name="Hepburn T."/>
            <person name="Howarth C."/>
            <person name="Jen D."/>
            <person name="Larson L."/>
            <person name="Mehta T."/>
            <person name="Neiman D."/>
            <person name="Pearson M."/>
            <person name="Roberts A."/>
            <person name="Saif S."/>
            <person name="Shea T."/>
            <person name="Shenoy N."/>
            <person name="Sisk P."/>
            <person name="Stolte C."/>
            <person name="Sykes S."/>
            <person name="Walk T."/>
            <person name="White J."/>
            <person name="Yandava C."/>
            <person name="Haas B."/>
            <person name="Nusbaum C."/>
            <person name="Birren B."/>
        </authorList>
    </citation>
    <scope>NUCLEOTIDE SEQUENCE</scope>
    <source>
        <strain evidence="6">R3-111a-1</strain>
    </source>
</reference>
<dbReference type="GO" id="GO:0005634">
    <property type="term" value="C:nucleus"/>
    <property type="evidence" value="ECO:0007669"/>
    <property type="project" value="UniProtKB-SubCell"/>
</dbReference>
<feature type="region of interest" description="Disordered" evidence="4">
    <location>
        <begin position="136"/>
        <end position="224"/>
    </location>
</feature>
<dbReference type="InterPro" id="IPR007219">
    <property type="entry name" value="XnlR_reg_dom"/>
</dbReference>
<sequence>MASATNERSRPEHGSAQASPARSADAASGAPSLTSVPAGASVYNPSDTPDDSLNPRSCVTCRRRKVKCDKLQPCTNCRRAHIPCIFPAPGRAPRRPRPRDPNAPPTSKHHSSEREVELMKRLRKLEGIVEELSGQIEVEATRQGSSSESPEAATQDAPAAASAAGASQAGTSVDVGSSLRPLGRGPSISSDHGHEPPLSSPGSRCPLDDMHPGRRPLAQHGADPTFNRKFGRLVLHDKGRSRYVSSGFWSKINDEINELRTATEEWFSAESELSEEDTTPETSQGIPGGYSNSAFLFGNHTSDVDLRSFHPLPSQIPFIWQIYDQNVNSIIKILHSPTMAVTVSEACKRLDNLEPPLEALMFAIYMGAIVSMEEEEVATNFGFDQATLIAKYGYALEIALAKVEFLTSTDLTTFQAFVLYTTMVRRRNDTRCAWTLVGLVVRISHALGLHRDPTNFPGFSPFECEMRRRLFWYLLTMDFRAAEDQGTDLAIIDRSFDTQIPLNINDADFGPDSTELPPPRQGETEMTFLLMLYNIQVYLRRILNMTSAAGAACPVDINSPFEKREQLLEDIIKTVDRICPPSASAAKANPMIFLAATAGRVIHAKMTVVVYQSGLLGAYHGNPTGELTEERQERLYTAAIEVFEHGNLLALDPRVKQWNWMIRVFMQWQAAAYLLLRMSRAPWSPVSERAWTALSVTFSSASAAAELDRIADNAAVWLPFRRLYTRARRHRVAEVARLRADKAAARALDLSYMPKTAPSFDTLSNSVRAAMARQNWRKLVDAPPLEDGSPTQTQASNLQQGNREAARSASRPQPPGSRLPLTGPQLSASKPWHAQGVGGDIMSGAATAPDAFSLGVLDFVDQVMTQPTFAPADFWPLAFPPDQAPPDNSNLPPARTSNPFQQGTSAQRQSQPQPQPPASDAQLLDALRKNNAPPWLFPLPNGPSSSLTGSSRDVDEPNNTPYVSPSTAAALDGGDGPFADLPDIMSGITGDQLGSPSLEDLDVAMDTDDFNWQAFNENIRGFPSGAGSSATGLWGI</sequence>
<feature type="region of interest" description="Disordered" evidence="4">
    <location>
        <begin position="931"/>
        <end position="960"/>
    </location>
</feature>
<evidence type="ECO:0000256" key="1">
    <source>
        <dbReference type="ARBA" id="ARBA00004123"/>
    </source>
</evidence>
<accession>J3NPX6</accession>
<feature type="compositionally biased region" description="Polar residues" evidence="4">
    <location>
        <begin position="886"/>
        <end position="904"/>
    </location>
</feature>
<evidence type="ECO:0000313" key="7">
    <source>
        <dbReference type="EnsemblFungi" id="EJT78232"/>
    </source>
</evidence>
<evidence type="ECO:0000259" key="5">
    <source>
        <dbReference type="PROSITE" id="PS50048"/>
    </source>
</evidence>
<dbReference type="GO" id="GO:0008270">
    <property type="term" value="F:zinc ion binding"/>
    <property type="evidence" value="ECO:0007669"/>
    <property type="project" value="InterPro"/>
</dbReference>
<feature type="compositionally biased region" description="Low complexity" evidence="4">
    <location>
        <begin position="15"/>
        <end position="32"/>
    </location>
</feature>
<dbReference type="PROSITE" id="PS50048">
    <property type="entry name" value="ZN2_CY6_FUNGAL_2"/>
    <property type="match status" value="1"/>
</dbReference>
<reference evidence="7" key="4">
    <citation type="journal article" date="2015" name="G3 (Bethesda)">
        <title>Genome sequences of three phytopathogenic species of the Magnaporthaceae family of fungi.</title>
        <authorList>
            <person name="Okagaki L.H."/>
            <person name="Nunes C.C."/>
            <person name="Sailsbery J."/>
            <person name="Clay B."/>
            <person name="Brown D."/>
            <person name="John T."/>
            <person name="Oh Y."/>
            <person name="Young N."/>
            <person name="Fitzgerald M."/>
            <person name="Haas B.J."/>
            <person name="Zeng Q."/>
            <person name="Young S."/>
            <person name="Adiconis X."/>
            <person name="Fan L."/>
            <person name="Levin J.Z."/>
            <person name="Mitchell T.K."/>
            <person name="Okubara P.A."/>
            <person name="Farman M.L."/>
            <person name="Kohn L.M."/>
            <person name="Birren B."/>
            <person name="Ma L.-J."/>
            <person name="Dean R.A."/>
        </authorList>
    </citation>
    <scope>NUCLEOTIDE SEQUENCE</scope>
    <source>
        <strain evidence="7">R3-111a-1</strain>
    </source>
</reference>
<dbReference type="InterPro" id="IPR036864">
    <property type="entry name" value="Zn2-C6_fun-type_DNA-bd_sf"/>
</dbReference>
<dbReference type="GO" id="GO:0000981">
    <property type="term" value="F:DNA-binding transcription factor activity, RNA polymerase II-specific"/>
    <property type="evidence" value="ECO:0007669"/>
    <property type="project" value="InterPro"/>
</dbReference>
<feature type="region of interest" description="Disordered" evidence="4">
    <location>
        <begin position="875"/>
        <end position="919"/>
    </location>
</feature>
<dbReference type="AlphaFoldDB" id="J3NPX6"/>
<feature type="compositionally biased region" description="Polar residues" evidence="4">
    <location>
        <begin position="942"/>
        <end position="960"/>
    </location>
</feature>
<dbReference type="SUPFAM" id="SSF57701">
    <property type="entry name" value="Zn2/Cys6 DNA-binding domain"/>
    <property type="match status" value="1"/>
</dbReference>
<dbReference type="PANTHER" id="PTHR31001">
    <property type="entry name" value="UNCHARACTERIZED TRANSCRIPTIONAL REGULATORY PROTEIN"/>
    <property type="match status" value="1"/>
</dbReference>
<evidence type="ECO:0000256" key="2">
    <source>
        <dbReference type="ARBA" id="ARBA00022723"/>
    </source>
</evidence>
<dbReference type="GO" id="GO:0006351">
    <property type="term" value="P:DNA-templated transcription"/>
    <property type="evidence" value="ECO:0007669"/>
    <property type="project" value="InterPro"/>
</dbReference>
<dbReference type="InterPro" id="IPR001138">
    <property type="entry name" value="Zn2Cys6_DnaBD"/>
</dbReference>
<proteinExistence type="predicted"/>
<feature type="region of interest" description="Disordered" evidence="4">
    <location>
        <begin position="1"/>
        <end position="58"/>
    </location>
</feature>
<dbReference type="RefSeq" id="XP_009219377.1">
    <property type="nucleotide sequence ID" value="XM_009221113.1"/>
</dbReference>
<protein>
    <submittedName>
        <fullName evidence="6">Fungal specific transcription factor domain-containing protein</fullName>
    </submittedName>
</protein>
<dbReference type="PANTHER" id="PTHR31001:SF50">
    <property type="entry name" value="ZN(II)2CYS6 TRANSCRIPTION FACTOR (EUROFUNG)"/>
    <property type="match status" value="1"/>
</dbReference>
<reference evidence="7" key="5">
    <citation type="submission" date="2018-04" db="UniProtKB">
        <authorList>
            <consortium name="EnsemblFungi"/>
        </authorList>
    </citation>
    <scope>IDENTIFICATION</scope>
    <source>
        <strain evidence="7">R3-111a-1</strain>
    </source>
</reference>
<keyword evidence="8" id="KW-1185">Reference proteome</keyword>
<dbReference type="CDD" id="cd12148">
    <property type="entry name" value="fungal_TF_MHR"/>
    <property type="match status" value="1"/>
</dbReference>
<evidence type="ECO:0000313" key="6">
    <source>
        <dbReference type="EMBL" id="EJT78232.1"/>
    </source>
</evidence>
<organism evidence="6">
    <name type="scientific">Gaeumannomyces tritici (strain R3-111a-1)</name>
    <name type="common">Wheat and barley take-all root rot fungus</name>
    <name type="synonym">Gaeumannomyces graminis var. tritici</name>
    <dbReference type="NCBI Taxonomy" id="644352"/>
    <lineage>
        <taxon>Eukaryota</taxon>
        <taxon>Fungi</taxon>
        <taxon>Dikarya</taxon>
        <taxon>Ascomycota</taxon>
        <taxon>Pezizomycotina</taxon>
        <taxon>Sordariomycetes</taxon>
        <taxon>Sordariomycetidae</taxon>
        <taxon>Magnaporthales</taxon>
        <taxon>Magnaporthaceae</taxon>
        <taxon>Gaeumannomyces</taxon>
    </lineage>
</organism>
<dbReference type="Pfam" id="PF00172">
    <property type="entry name" value="Zn_clus"/>
    <property type="match status" value="1"/>
</dbReference>
<dbReference type="Proteomes" id="UP000006039">
    <property type="component" value="Unassembled WGS sequence"/>
</dbReference>
<dbReference type="VEuPathDB" id="FungiDB:GGTG_03334"/>
<reference evidence="8" key="1">
    <citation type="submission" date="2010-07" db="EMBL/GenBank/DDBJ databases">
        <title>The genome sequence of Gaeumannomyces graminis var. tritici strain R3-111a-1.</title>
        <authorList>
            <consortium name="The Broad Institute Genome Sequencing Platform"/>
            <person name="Ma L.-J."/>
            <person name="Dead R."/>
            <person name="Young S."/>
            <person name="Zeng Q."/>
            <person name="Koehrsen M."/>
            <person name="Alvarado L."/>
            <person name="Berlin A."/>
            <person name="Chapman S.B."/>
            <person name="Chen Z."/>
            <person name="Freedman E."/>
            <person name="Gellesch M."/>
            <person name="Goldberg J."/>
            <person name="Griggs A."/>
            <person name="Gujja S."/>
            <person name="Heilman E.R."/>
            <person name="Heiman D."/>
            <person name="Hepburn T."/>
            <person name="Howarth C."/>
            <person name="Jen D."/>
            <person name="Larson L."/>
            <person name="Mehta T."/>
            <person name="Neiman D."/>
            <person name="Pearson M."/>
            <person name="Roberts A."/>
            <person name="Saif S."/>
            <person name="Shea T."/>
            <person name="Shenoy N."/>
            <person name="Sisk P."/>
            <person name="Stolte C."/>
            <person name="Sykes S."/>
            <person name="Walk T."/>
            <person name="White J."/>
            <person name="Yandava C."/>
            <person name="Haas B."/>
            <person name="Nusbaum C."/>
            <person name="Birren B."/>
        </authorList>
    </citation>
    <scope>NUCLEOTIDE SEQUENCE [LARGE SCALE GENOMIC DNA]</scope>
    <source>
        <strain evidence="8">R3-111a-1</strain>
    </source>
</reference>
<feature type="domain" description="Zn(2)-C6 fungal-type" evidence="5">
    <location>
        <begin position="57"/>
        <end position="86"/>
    </location>
</feature>
<dbReference type="Gene3D" id="4.10.240.10">
    <property type="entry name" value="Zn(2)-C6 fungal-type DNA-binding domain"/>
    <property type="match status" value="1"/>
</dbReference>
<name>J3NPX6_GAET3</name>
<dbReference type="SMART" id="SM00066">
    <property type="entry name" value="GAL4"/>
    <property type="match status" value="1"/>
</dbReference>
<dbReference type="HOGENOM" id="CLU_004083_2_0_1"/>
<dbReference type="PROSITE" id="PS00463">
    <property type="entry name" value="ZN2_CY6_FUNGAL_1"/>
    <property type="match status" value="1"/>
</dbReference>
<dbReference type="GO" id="GO:0003677">
    <property type="term" value="F:DNA binding"/>
    <property type="evidence" value="ECO:0007669"/>
    <property type="project" value="InterPro"/>
</dbReference>
<dbReference type="InterPro" id="IPR050613">
    <property type="entry name" value="Sec_Metabolite_Reg"/>
</dbReference>
<dbReference type="GeneID" id="20343792"/>
<evidence type="ECO:0000256" key="4">
    <source>
        <dbReference type="SAM" id="MobiDB-lite"/>
    </source>
</evidence>
<dbReference type="SMART" id="SM00906">
    <property type="entry name" value="Fungal_trans"/>
    <property type="match status" value="1"/>
</dbReference>
<dbReference type="CDD" id="cd00067">
    <property type="entry name" value="GAL4"/>
    <property type="match status" value="1"/>
</dbReference>
<feature type="region of interest" description="Disordered" evidence="4">
    <location>
        <begin position="781"/>
        <end position="835"/>
    </location>
</feature>
<gene>
    <name evidence="7" type="primary">20343792</name>
    <name evidence="6" type="ORF">GGTG_03334</name>
</gene>
<keyword evidence="2" id="KW-0479">Metal-binding</keyword>
<feature type="compositionally biased region" description="Low complexity" evidence="4">
    <location>
        <begin position="149"/>
        <end position="172"/>
    </location>
</feature>
<comment type="subcellular location">
    <subcellularLocation>
        <location evidence="1">Nucleus</location>
    </subcellularLocation>
</comment>
<evidence type="ECO:0000256" key="3">
    <source>
        <dbReference type="ARBA" id="ARBA00023242"/>
    </source>
</evidence>
<feature type="compositionally biased region" description="Polar residues" evidence="4">
    <location>
        <begin position="789"/>
        <end position="802"/>
    </location>
</feature>
<dbReference type="EnsemblFungi" id="EJT78232">
    <property type="protein sequence ID" value="EJT78232"/>
    <property type="gene ID" value="GGTG_03334"/>
</dbReference>